<dbReference type="InterPro" id="IPR036278">
    <property type="entry name" value="Sialidase_sf"/>
</dbReference>
<dbReference type="CDD" id="cd15482">
    <property type="entry name" value="Sialidase_non-viral"/>
    <property type="match status" value="1"/>
</dbReference>
<reference evidence="3" key="1">
    <citation type="submission" date="2022-10" db="EMBL/GenBank/DDBJ databases">
        <authorList>
            <person name="Koch H."/>
        </authorList>
    </citation>
    <scope>NUCLEOTIDE SEQUENCE</scope>
    <source>
        <strain evidence="3">DNF</strain>
    </source>
</reference>
<proteinExistence type="predicted"/>
<evidence type="ECO:0000313" key="3">
    <source>
        <dbReference type="EMBL" id="CAI4030507.1"/>
    </source>
</evidence>
<protein>
    <submittedName>
        <fullName evidence="3">Exo-alpha-sialidase</fullName>
    </submittedName>
</protein>
<organism evidence="3 4">
    <name type="scientific">Nitrospira tepida</name>
    <dbReference type="NCBI Taxonomy" id="2973512"/>
    <lineage>
        <taxon>Bacteria</taxon>
        <taxon>Pseudomonadati</taxon>
        <taxon>Nitrospirota</taxon>
        <taxon>Nitrospiria</taxon>
        <taxon>Nitrospirales</taxon>
        <taxon>Nitrospiraceae</taxon>
        <taxon>Nitrospira</taxon>
    </lineage>
</organism>
<dbReference type="Pfam" id="PF13088">
    <property type="entry name" value="BNR_2"/>
    <property type="match status" value="1"/>
</dbReference>
<dbReference type="Proteomes" id="UP001179121">
    <property type="component" value="Chromosome"/>
</dbReference>
<dbReference type="KEGG" id="nti:DNFV4_00935"/>
<evidence type="ECO:0000313" key="4">
    <source>
        <dbReference type="Proteomes" id="UP001179121"/>
    </source>
</evidence>
<dbReference type="AlphaFoldDB" id="A0AA86MWX0"/>
<keyword evidence="4" id="KW-1185">Reference proteome</keyword>
<name>A0AA86MWX0_9BACT</name>
<dbReference type="EMBL" id="OX365700">
    <property type="protein sequence ID" value="CAI4030507.1"/>
    <property type="molecule type" value="Genomic_DNA"/>
</dbReference>
<gene>
    <name evidence="3" type="ORF">DNFV4_00935</name>
</gene>
<feature type="chain" id="PRO_5041643705" evidence="1">
    <location>
        <begin position="24"/>
        <end position="424"/>
    </location>
</feature>
<sequence>MRSIVVAACVLLSLRGTVGLLPAADVAELSEAAGLSLLERPLSVIETPGQLSPPALQFDQRGLLYLAWFEKQQGGASVKLAQVEGSAISAVAQVNRKGEGPSTVHQSPGVAVGAGGLYVTWSSANRTPGAMFASDLRVVRSTDSGRTFDSPVQVNDDGLPISHTFEDVTAVPEGDVYLAWLDGRNKERSGAGILFARSTDQGGSIERNFQIDGMACPCCRPMLAVAPDGQLWVAWRKVFDGNVRDIVVAKSADRGRSFDRPRLVRKDNWVFTACPHRGPSVAFDRFGRMYVGWYTEETDEQPRLLVATSDDQGNTFTDPVSLHLSRTSVPDQLRMAVHPDGAVVAVWEELTGVRKETVMRISMDRGRSFGPLKKLSTAAKAEHPTVAIDRSGRVALSWIEHTFPMNRLLVQQGQLDLERITGKP</sequence>
<dbReference type="SUPFAM" id="SSF50939">
    <property type="entry name" value="Sialidases"/>
    <property type="match status" value="2"/>
</dbReference>
<feature type="domain" description="Sialidase" evidence="2">
    <location>
        <begin position="125"/>
        <end position="264"/>
    </location>
</feature>
<dbReference type="RefSeq" id="WP_289267492.1">
    <property type="nucleotide sequence ID" value="NZ_OX365700.1"/>
</dbReference>
<dbReference type="InterPro" id="IPR011040">
    <property type="entry name" value="Sialidase"/>
</dbReference>
<keyword evidence="1" id="KW-0732">Signal</keyword>
<evidence type="ECO:0000256" key="1">
    <source>
        <dbReference type="SAM" id="SignalP"/>
    </source>
</evidence>
<feature type="signal peptide" evidence="1">
    <location>
        <begin position="1"/>
        <end position="23"/>
    </location>
</feature>
<evidence type="ECO:0000259" key="2">
    <source>
        <dbReference type="Pfam" id="PF13088"/>
    </source>
</evidence>
<dbReference type="Gene3D" id="2.120.10.10">
    <property type="match status" value="2"/>
</dbReference>
<accession>A0AA86MWX0</accession>